<feature type="domain" description="Mannitol dehydrogenase N-terminal" evidence="3">
    <location>
        <begin position="28"/>
        <end position="278"/>
    </location>
</feature>
<organism evidence="5 6">
    <name type="scientific">Gluconobacter oxydans DSM 3504</name>
    <dbReference type="NCBI Taxonomy" id="1288313"/>
    <lineage>
        <taxon>Bacteria</taxon>
        <taxon>Pseudomonadati</taxon>
        <taxon>Pseudomonadota</taxon>
        <taxon>Alphaproteobacteria</taxon>
        <taxon>Acetobacterales</taxon>
        <taxon>Acetobacteraceae</taxon>
        <taxon>Gluconobacter</taxon>
    </lineage>
</organism>
<reference evidence="5 6" key="1">
    <citation type="journal article" date="2015" name="Appl. Microbiol. Biotechnol.">
        <title>The consequence of an additional NADH dehydrogenase paralog on the growth of Gluconobacter oxydans DSM3504.</title>
        <authorList>
            <person name="Kostner D."/>
            <person name="Luchterhand B."/>
            <person name="Junker A."/>
            <person name="Volland S."/>
            <person name="Daniel R."/>
            <person name="Buchs J."/>
            <person name="Liebl W."/>
            <person name="Ehrenreich A."/>
        </authorList>
    </citation>
    <scope>NUCLEOTIDE SEQUENCE [LARGE SCALE GENOMIC DNA]</scope>
    <source>
        <strain evidence="5">DSM 3504</strain>
    </source>
</reference>
<dbReference type="SUPFAM" id="SSF48179">
    <property type="entry name" value="6-phosphogluconate dehydrogenase C-terminal domain-like"/>
    <property type="match status" value="1"/>
</dbReference>
<evidence type="ECO:0000313" key="6">
    <source>
        <dbReference type="Proteomes" id="UP000031656"/>
    </source>
</evidence>
<evidence type="ECO:0000259" key="3">
    <source>
        <dbReference type="Pfam" id="PF01232"/>
    </source>
</evidence>
<accession>A0A067Z2Z1</accession>
<dbReference type="SUPFAM" id="SSF51735">
    <property type="entry name" value="NAD(P)-binding Rossmann-fold domains"/>
    <property type="match status" value="1"/>
</dbReference>
<dbReference type="Gene3D" id="1.10.1040.10">
    <property type="entry name" value="N-(1-d-carboxylethyl)-l-norvaline Dehydrogenase, domain 2"/>
    <property type="match status" value="1"/>
</dbReference>
<dbReference type="Proteomes" id="UP000031656">
    <property type="component" value="Chromosome"/>
</dbReference>
<dbReference type="HOGENOM" id="CLU_027324_0_1_5"/>
<dbReference type="Pfam" id="PF08125">
    <property type="entry name" value="Mannitol_dh_C"/>
    <property type="match status" value="1"/>
</dbReference>
<dbReference type="PANTHER" id="PTHR43362">
    <property type="entry name" value="MANNITOL DEHYDROGENASE DSF1-RELATED"/>
    <property type="match status" value="1"/>
</dbReference>
<name>A0A067Z2Z1_GLUOY</name>
<dbReference type="InterPro" id="IPR013328">
    <property type="entry name" value="6PGD_dom2"/>
</dbReference>
<gene>
    <name evidence="5" type="ORF">GLS_c09330</name>
</gene>
<dbReference type="Gene3D" id="3.40.50.720">
    <property type="entry name" value="NAD(P)-binding Rossmann-like Domain"/>
    <property type="match status" value="1"/>
</dbReference>
<dbReference type="InterPro" id="IPR013118">
    <property type="entry name" value="Mannitol_DH_C"/>
</dbReference>
<dbReference type="InterPro" id="IPR036291">
    <property type="entry name" value="NAD(P)-bd_dom_sf"/>
</dbReference>
<dbReference type="PROSITE" id="PS00974">
    <property type="entry name" value="MANNITOL_DHGENASE"/>
    <property type="match status" value="1"/>
</dbReference>
<evidence type="ECO:0000256" key="1">
    <source>
        <dbReference type="ARBA" id="ARBA00023002"/>
    </source>
</evidence>
<dbReference type="GO" id="GO:0016616">
    <property type="term" value="F:oxidoreductase activity, acting on the CH-OH group of donors, NAD or NADP as acceptor"/>
    <property type="evidence" value="ECO:0007669"/>
    <property type="project" value="TreeGrafter"/>
</dbReference>
<keyword evidence="2" id="KW-0520">NAD</keyword>
<dbReference type="PRINTS" id="PR00084">
    <property type="entry name" value="MTLDHDRGNASE"/>
</dbReference>
<dbReference type="KEGG" id="goy:GLS_c09330"/>
<protein>
    <submittedName>
        <fullName evidence="5">Mannitol dehydrogenase</fullName>
        <ecNumber evidence="5">1.1.1.-</ecNumber>
    </submittedName>
</protein>
<dbReference type="Pfam" id="PF01232">
    <property type="entry name" value="Mannitol_dh"/>
    <property type="match status" value="1"/>
</dbReference>
<dbReference type="InterPro" id="IPR050988">
    <property type="entry name" value="Mannitol_DH/Oxidoreductase"/>
</dbReference>
<feature type="domain" description="Mannitol dehydrogenase C-terminal" evidence="4">
    <location>
        <begin position="287"/>
        <end position="474"/>
    </location>
</feature>
<dbReference type="AlphaFoldDB" id="A0A067Z2Z1"/>
<keyword evidence="1 5" id="KW-0560">Oxidoreductase</keyword>
<evidence type="ECO:0000259" key="4">
    <source>
        <dbReference type="Pfam" id="PF08125"/>
    </source>
</evidence>
<dbReference type="GO" id="GO:0019594">
    <property type="term" value="P:mannitol metabolic process"/>
    <property type="evidence" value="ECO:0007669"/>
    <property type="project" value="InterPro"/>
</dbReference>
<dbReference type="InterPro" id="IPR013131">
    <property type="entry name" value="Mannitol_DH_N"/>
</dbReference>
<dbReference type="PANTHER" id="PTHR43362:SF1">
    <property type="entry name" value="MANNITOL DEHYDROGENASE 2-RELATED"/>
    <property type="match status" value="1"/>
</dbReference>
<dbReference type="InterPro" id="IPR000669">
    <property type="entry name" value="Mannitol_DH"/>
</dbReference>
<sequence length="491" mass="54061">MILTSQTLSHLPDSILTSSYDRDAVTPGIVHLSVGNFHRAHQAVYTDRALALAGQSGWGIVGMGLMDHPAEVAKAEALHAQNGLYTLRECPPNRPDTVRVVKSLVEYIHAPTDRDAALKRLTDPAIRIVSMTVTEGGYYMDEAGRFMTEHPAIAEDLHRPVPHTAFGLMTEALRQRRDAGVAPFTILSCDNVPANGDVARNAVLSFARLRDAELAEWIEANVAFPSCMVDRITPAVHPADVARLDAQSGIEDRVPVFCEDFIQWVVEDHFPAGRPAWEQVGVLFTDDVEPYEQVKLRMLNASHSTLALPGVLMGYRLVDEAMGDEHLAALLEQFLRHDVEPQLTAPPGISLPDYAAQLLQRFRNHAVSDQLLRITSDSTSKLPVFLRATAEDILKKAQDPRRIAFVLACYCAYLTGRDDVEATFAVTEPRLSAEDRALALDANPAKALEMSVFAGWGLENSAEFLTRFIQTREDLKTRGTAAVLKDLVANV</sequence>
<dbReference type="EC" id="1.1.1.-" evidence="5"/>
<evidence type="ECO:0000313" key="5">
    <source>
        <dbReference type="EMBL" id="AHK70843.1"/>
    </source>
</evidence>
<dbReference type="EMBL" id="CP004373">
    <property type="protein sequence ID" value="AHK70843.1"/>
    <property type="molecule type" value="Genomic_DNA"/>
</dbReference>
<evidence type="ECO:0000256" key="2">
    <source>
        <dbReference type="ARBA" id="ARBA00023027"/>
    </source>
</evidence>
<dbReference type="InterPro" id="IPR023027">
    <property type="entry name" value="Mannitol_DH_CS"/>
</dbReference>
<dbReference type="GeneID" id="56905165"/>
<proteinExistence type="predicted"/>
<dbReference type="InterPro" id="IPR008927">
    <property type="entry name" value="6-PGluconate_DH-like_C_sf"/>
</dbReference>
<dbReference type="RefSeq" id="WP_041111406.1">
    <property type="nucleotide sequence ID" value="NZ_CP004373.1"/>
</dbReference>